<dbReference type="InterPro" id="IPR009057">
    <property type="entry name" value="Homeodomain-like_sf"/>
</dbReference>
<dbReference type="PROSITE" id="PS01124">
    <property type="entry name" value="HTH_ARAC_FAMILY_2"/>
    <property type="match status" value="1"/>
</dbReference>
<dbReference type="SMART" id="SM00342">
    <property type="entry name" value="HTH_ARAC"/>
    <property type="match status" value="1"/>
</dbReference>
<reference evidence="6 7" key="1">
    <citation type="submission" date="2022-07" db="EMBL/GenBank/DDBJ databases">
        <authorList>
            <person name="Li W.-J."/>
            <person name="Deng Q.-Q."/>
        </authorList>
    </citation>
    <scope>NUCLEOTIDE SEQUENCE [LARGE SCALE GENOMIC DNA]</scope>
    <source>
        <strain evidence="6 7">SYSU M60028</strain>
    </source>
</reference>
<evidence type="ECO:0000256" key="2">
    <source>
        <dbReference type="ARBA" id="ARBA00023125"/>
    </source>
</evidence>
<dbReference type="Gene3D" id="1.10.10.60">
    <property type="entry name" value="Homeodomain-like"/>
    <property type="match status" value="1"/>
</dbReference>
<name>A0ABT1L9R8_9HYPH</name>
<keyword evidence="4" id="KW-0804">Transcription</keyword>
<dbReference type="PANTHER" id="PTHR46796:SF6">
    <property type="entry name" value="ARAC SUBFAMILY"/>
    <property type="match status" value="1"/>
</dbReference>
<dbReference type="InterPro" id="IPR050204">
    <property type="entry name" value="AraC_XylS_family_regulators"/>
</dbReference>
<keyword evidence="3" id="KW-0010">Activator</keyword>
<evidence type="ECO:0000256" key="1">
    <source>
        <dbReference type="ARBA" id="ARBA00023015"/>
    </source>
</evidence>
<dbReference type="InterPro" id="IPR018060">
    <property type="entry name" value="HTH_AraC"/>
</dbReference>
<evidence type="ECO:0000313" key="6">
    <source>
        <dbReference type="EMBL" id="MCP8938237.1"/>
    </source>
</evidence>
<dbReference type="RefSeq" id="WP_254739965.1">
    <property type="nucleotide sequence ID" value="NZ_JANCLU010000005.1"/>
</dbReference>
<dbReference type="SUPFAM" id="SSF51215">
    <property type="entry name" value="Regulatory protein AraC"/>
    <property type="match status" value="1"/>
</dbReference>
<keyword evidence="2" id="KW-0238">DNA-binding</keyword>
<dbReference type="EMBL" id="JANCLU010000005">
    <property type="protein sequence ID" value="MCP8938237.1"/>
    <property type="molecule type" value="Genomic_DNA"/>
</dbReference>
<dbReference type="Proteomes" id="UP001205890">
    <property type="component" value="Unassembled WGS sequence"/>
</dbReference>
<dbReference type="Pfam" id="PF14525">
    <property type="entry name" value="AraC_binding_2"/>
    <property type="match status" value="1"/>
</dbReference>
<dbReference type="SUPFAM" id="SSF46689">
    <property type="entry name" value="Homeodomain-like"/>
    <property type="match status" value="1"/>
</dbReference>
<dbReference type="InterPro" id="IPR018062">
    <property type="entry name" value="HTH_AraC-typ_CS"/>
</dbReference>
<proteinExistence type="predicted"/>
<sequence length="354" mass="39159">MRSATASPSELIVRSILFSTDDFARADRLDAWNAAFGTLNEITLPEHPGVEPRVRCENWMLGAGMVLSETRVGWANFQRDVHRRRRDHIDHWVLRVIRRGKGRLRHPGFEVTTGPGDLVLFSASDTWSADWRDVEWVSLCFPRDFDLRLTSGLDSLPRGLQQGTGAALLADLMLLLPARAAAAPPEELPCLAAIVQSAISSCLLAGRDTHVQISAASATAFAKERVRRAILRDIASSRLTPARLAFAAGLSRSALYRLFEPEGGVARYVRNIRLSLAHAALQDPASSHKTIAMIAEEHGFPDPPEFSRAFRAQFRITPSEVRKTGQVSVPRTEHPHPPLVGGDFAAVIYRRLDR</sequence>
<dbReference type="InterPro" id="IPR035418">
    <property type="entry name" value="AraC-bd_2"/>
</dbReference>
<keyword evidence="7" id="KW-1185">Reference proteome</keyword>
<protein>
    <submittedName>
        <fullName evidence="6">Helix-turn-helix transcriptional regulator</fullName>
    </submittedName>
</protein>
<dbReference type="PROSITE" id="PS00041">
    <property type="entry name" value="HTH_ARAC_FAMILY_1"/>
    <property type="match status" value="1"/>
</dbReference>
<gene>
    <name evidence="6" type="ORF">NK718_06895</name>
</gene>
<evidence type="ECO:0000313" key="7">
    <source>
        <dbReference type="Proteomes" id="UP001205890"/>
    </source>
</evidence>
<keyword evidence="1" id="KW-0805">Transcription regulation</keyword>
<dbReference type="InterPro" id="IPR037923">
    <property type="entry name" value="HTH-like"/>
</dbReference>
<dbReference type="Pfam" id="PF12833">
    <property type="entry name" value="HTH_18"/>
    <property type="match status" value="1"/>
</dbReference>
<feature type="domain" description="HTH araC/xylS-type" evidence="5">
    <location>
        <begin position="224"/>
        <end position="324"/>
    </location>
</feature>
<organism evidence="6 7">
    <name type="scientific">Alsobacter ponti</name>
    <dbReference type="NCBI Taxonomy" id="2962936"/>
    <lineage>
        <taxon>Bacteria</taxon>
        <taxon>Pseudomonadati</taxon>
        <taxon>Pseudomonadota</taxon>
        <taxon>Alphaproteobacteria</taxon>
        <taxon>Hyphomicrobiales</taxon>
        <taxon>Alsobacteraceae</taxon>
        <taxon>Alsobacter</taxon>
    </lineage>
</organism>
<evidence type="ECO:0000259" key="5">
    <source>
        <dbReference type="PROSITE" id="PS01124"/>
    </source>
</evidence>
<evidence type="ECO:0000256" key="3">
    <source>
        <dbReference type="ARBA" id="ARBA00023159"/>
    </source>
</evidence>
<comment type="caution">
    <text evidence="6">The sequence shown here is derived from an EMBL/GenBank/DDBJ whole genome shotgun (WGS) entry which is preliminary data.</text>
</comment>
<dbReference type="PANTHER" id="PTHR46796">
    <property type="entry name" value="HTH-TYPE TRANSCRIPTIONAL ACTIVATOR RHAS-RELATED"/>
    <property type="match status" value="1"/>
</dbReference>
<accession>A0ABT1L9R8</accession>
<evidence type="ECO:0000256" key="4">
    <source>
        <dbReference type="ARBA" id="ARBA00023163"/>
    </source>
</evidence>